<dbReference type="RefSeq" id="WP_264398730.1">
    <property type="nucleotide sequence ID" value="NZ_CP101180.1"/>
</dbReference>
<keyword evidence="2" id="KW-1185">Reference proteome</keyword>
<dbReference type="InterPro" id="IPR035198">
    <property type="entry name" value="SU10_MCP"/>
</dbReference>
<dbReference type="AlphaFoldDB" id="A0AAX3EFQ4"/>
<gene>
    <name evidence="1" type="ORF">NL394_17715</name>
</gene>
<reference evidence="1" key="1">
    <citation type="submission" date="2022-07" db="EMBL/GenBank/DDBJ databases">
        <authorList>
            <person name="Wu T."/>
        </authorList>
    </citation>
    <scope>NUCLEOTIDE SEQUENCE</scope>
    <source>
        <strain evidence="1">SD-1</strain>
    </source>
</reference>
<sequence>MSGITGIGTTFNLPNYHGELFALTPDETPFLSAIGGLTGGGQTSSVEFEWQTYDLRDPNQQTRVRVEGATAPGAEGRVRSNVRNVAQIHQEKVSVSYTKQATSGQVTTPSSAPYRGVDGSNPISNELDWQVQQAIKSIALDVNWSFINGKYANPTTNATPRQTRGILEAIVTNKTDKSGVSYTGATSATDTITVTHALSNGDKVVFDNTDVATGIVAGRVYYVVNVSTTVSFKVALTAGGAPITLGTASNIALHRPSTAALAVDDVNTFIQGIYDNGGLNGMPVLLVNSSQKLAITKAYASAYGQAHGLINAGERIAGVAVDRIVTDFGDFGLMLERNMPQDSIAAVTMSQLRPVFLNTPGKGVFFEEALAKTGASDDVQIYGEIGLEYGSERSHGLLKGLKV</sequence>
<proteinExistence type="predicted"/>
<dbReference type="Pfam" id="PF17236">
    <property type="entry name" value="SU10_MCP"/>
    <property type="match status" value="1"/>
</dbReference>
<protein>
    <submittedName>
        <fullName evidence="1">DUF5309 domain-containing protein</fullName>
    </submittedName>
</protein>
<accession>A0AAX3EFQ4</accession>
<organism evidence="1 2">
    <name type="scientific">Paenarthrobacter ureafaciens</name>
    <dbReference type="NCBI Taxonomy" id="37931"/>
    <lineage>
        <taxon>Bacteria</taxon>
        <taxon>Bacillati</taxon>
        <taxon>Actinomycetota</taxon>
        <taxon>Actinomycetes</taxon>
        <taxon>Micrococcales</taxon>
        <taxon>Micrococcaceae</taxon>
        <taxon>Paenarthrobacter</taxon>
    </lineage>
</organism>
<dbReference type="EMBL" id="CP101185">
    <property type="protein sequence ID" value="UYV96865.1"/>
    <property type="molecule type" value="Genomic_DNA"/>
</dbReference>
<name>A0AAX3EFQ4_PAEUR</name>
<evidence type="ECO:0000313" key="2">
    <source>
        <dbReference type="Proteomes" id="UP001163293"/>
    </source>
</evidence>
<dbReference type="Proteomes" id="UP001163293">
    <property type="component" value="Chromosome"/>
</dbReference>
<evidence type="ECO:0000313" key="1">
    <source>
        <dbReference type="EMBL" id="UYV96865.1"/>
    </source>
</evidence>